<keyword evidence="7" id="KW-1185">Reference proteome</keyword>
<dbReference type="Pfam" id="PF13847">
    <property type="entry name" value="Methyltransf_31"/>
    <property type="match status" value="1"/>
</dbReference>
<dbReference type="KEGG" id="mpp:MICPUCDRAFT_50903"/>
<organism evidence="7">
    <name type="scientific">Micromonas pusilla (strain CCMP1545)</name>
    <name type="common">Picoplanktonic green alga</name>
    <dbReference type="NCBI Taxonomy" id="564608"/>
    <lineage>
        <taxon>Eukaryota</taxon>
        <taxon>Viridiplantae</taxon>
        <taxon>Chlorophyta</taxon>
        <taxon>Mamiellophyceae</taxon>
        <taxon>Mamiellales</taxon>
        <taxon>Mamiellaceae</taxon>
        <taxon>Micromonas</taxon>
    </lineage>
</organism>
<evidence type="ECO:0000256" key="4">
    <source>
        <dbReference type="SAM" id="MobiDB-lite"/>
    </source>
</evidence>
<dbReference type="Pfam" id="PF08498">
    <property type="entry name" value="Sterol_MT_C"/>
    <property type="match status" value="1"/>
</dbReference>
<evidence type="ECO:0000313" key="6">
    <source>
        <dbReference type="EMBL" id="EEH61067.1"/>
    </source>
</evidence>
<dbReference type="Proteomes" id="UP000001876">
    <property type="component" value="Unassembled WGS sequence"/>
</dbReference>
<dbReference type="GO" id="GO:0016126">
    <property type="term" value="P:sterol biosynthetic process"/>
    <property type="evidence" value="ECO:0007669"/>
    <property type="project" value="TreeGrafter"/>
</dbReference>
<keyword evidence="1 3" id="KW-0808">Transferase</keyword>
<feature type="region of interest" description="Disordered" evidence="4">
    <location>
        <begin position="344"/>
        <end position="365"/>
    </location>
</feature>
<dbReference type="InterPro" id="IPR050447">
    <property type="entry name" value="Erg6_SMT_methyltransf"/>
</dbReference>
<dbReference type="GO" id="GO:0003838">
    <property type="term" value="F:sterol 24-C-methyltransferase activity"/>
    <property type="evidence" value="ECO:0007669"/>
    <property type="project" value="TreeGrafter"/>
</dbReference>
<reference evidence="6 7" key="1">
    <citation type="journal article" date="2009" name="Science">
        <title>Green evolution and dynamic adaptations revealed by genomes of the marine picoeukaryotes Micromonas.</title>
        <authorList>
            <person name="Worden A.Z."/>
            <person name="Lee J.H."/>
            <person name="Mock T."/>
            <person name="Rouze P."/>
            <person name="Simmons M.P."/>
            <person name="Aerts A.L."/>
            <person name="Allen A.E."/>
            <person name="Cuvelier M.L."/>
            <person name="Derelle E."/>
            <person name="Everett M.V."/>
            <person name="Foulon E."/>
            <person name="Grimwood J."/>
            <person name="Gundlach H."/>
            <person name="Henrissat B."/>
            <person name="Napoli C."/>
            <person name="McDonald S.M."/>
            <person name="Parker M.S."/>
            <person name="Rombauts S."/>
            <person name="Salamov A."/>
            <person name="Von Dassow P."/>
            <person name="Badger J.H."/>
            <person name="Coutinho P.M."/>
            <person name="Demir E."/>
            <person name="Dubchak I."/>
            <person name="Gentemann C."/>
            <person name="Eikrem W."/>
            <person name="Gready J.E."/>
            <person name="John U."/>
            <person name="Lanier W."/>
            <person name="Lindquist E.A."/>
            <person name="Lucas S."/>
            <person name="Mayer K.F."/>
            <person name="Moreau H."/>
            <person name="Not F."/>
            <person name="Otillar R."/>
            <person name="Panaud O."/>
            <person name="Pangilinan J."/>
            <person name="Paulsen I."/>
            <person name="Piegu B."/>
            <person name="Poliakov A."/>
            <person name="Robbens S."/>
            <person name="Schmutz J."/>
            <person name="Toulza E."/>
            <person name="Wyss T."/>
            <person name="Zelensky A."/>
            <person name="Zhou K."/>
            <person name="Armbrust E.V."/>
            <person name="Bhattacharya D."/>
            <person name="Goodenough U.W."/>
            <person name="Van de Peer Y."/>
            <person name="Grigoriev I.V."/>
        </authorList>
    </citation>
    <scope>NUCLEOTIDE SEQUENCE [LARGE SCALE GENOMIC DNA]</scope>
    <source>
        <strain evidence="6 7">CCMP1545</strain>
    </source>
</reference>
<dbReference type="InterPro" id="IPR030384">
    <property type="entry name" value="MeTrfase_SMT"/>
</dbReference>
<keyword evidence="3" id="KW-0489">Methyltransferase</keyword>
<dbReference type="PANTHER" id="PTHR44068:SF1">
    <property type="entry name" value="HYPOTHETICAL LOC100005854"/>
    <property type="match status" value="1"/>
</dbReference>
<dbReference type="SUPFAM" id="SSF53335">
    <property type="entry name" value="S-adenosyl-L-methionine-dependent methyltransferases"/>
    <property type="match status" value="1"/>
</dbReference>
<dbReference type="STRING" id="564608.C1MJD9"/>
<dbReference type="InterPro" id="IPR013705">
    <property type="entry name" value="Sterol_MeTrfase_C"/>
</dbReference>
<dbReference type="Gene3D" id="3.40.50.150">
    <property type="entry name" value="Vaccinia Virus protein VP39"/>
    <property type="match status" value="1"/>
</dbReference>
<accession>C1MJD9</accession>
<dbReference type="OrthoDB" id="4310724at2759"/>
<evidence type="ECO:0000256" key="3">
    <source>
        <dbReference type="PROSITE-ProRule" id="PRU01022"/>
    </source>
</evidence>
<feature type="compositionally biased region" description="Low complexity" evidence="4">
    <location>
        <begin position="346"/>
        <end position="365"/>
    </location>
</feature>
<dbReference type="GeneID" id="9680496"/>
<dbReference type="OMA" id="AFNKAMH"/>
<dbReference type="InterPro" id="IPR025714">
    <property type="entry name" value="Methyltranfer_dom"/>
</dbReference>
<name>C1MJD9_MICPC</name>
<dbReference type="PROSITE" id="PS51685">
    <property type="entry name" value="SAM_MT_ERG6_SMT"/>
    <property type="match status" value="1"/>
</dbReference>
<dbReference type="PANTHER" id="PTHR44068">
    <property type="entry name" value="ZGC:194242"/>
    <property type="match status" value="1"/>
</dbReference>
<dbReference type="CDD" id="cd02440">
    <property type="entry name" value="AdoMet_MTases"/>
    <property type="match status" value="1"/>
</dbReference>
<keyword evidence="3" id="KW-0949">S-adenosyl-L-methionine</keyword>
<evidence type="ECO:0000256" key="1">
    <source>
        <dbReference type="ARBA" id="ARBA00022679"/>
    </source>
</evidence>
<evidence type="ECO:0000256" key="2">
    <source>
        <dbReference type="ARBA" id="ARBA00038188"/>
    </source>
</evidence>
<dbReference type="GO" id="GO:0032259">
    <property type="term" value="P:methylation"/>
    <property type="evidence" value="ECO:0007669"/>
    <property type="project" value="UniProtKB-KW"/>
</dbReference>
<dbReference type="GO" id="GO:0005783">
    <property type="term" value="C:endoplasmic reticulum"/>
    <property type="evidence" value="ECO:0007669"/>
    <property type="project" value="TreeGrafter"/>
</dbReference>
<proteinExistence type="inferred from homology"/>
<evidence type="ECO:0000313" key="7">
    <source>
        <dbReference type="Proteomes" id="UP000001876"/>
    </source>
</evidence>
<protein>
    <submittedName>
        <fullName evidence="6">Predicted protein</fullName>
    </submittedName>
</protein>
<dbReference type="EMBL" id="GG663735">
    <property type="protein sequence ID" value="EEH61067.1"/>
    <property type="molecule type" value="Genomic_DNA"/>
</dbReference>
<sequence length="365" mass="40913">MASNKSGMNIRHMAGNLDSKETGKATKDYEDYFAEEDDSKRTGNYTDVVNKYYDLATSFYEYGWGESFHFAHRYKWETLRESIVRHEHFLASKLNVGPGSKVLDVGCGVGGPLREIAAFTGADVTGLNNNAFQIKRGTELNAATGRHDNCDFVKADFMNIPKKDATYDAVYQIEATCHAPDAVGCYSEIFRVLKPGGVFASYEWCLTDEYDEKNEEHRKIRQEILIGNGLPTARHTSEVLDALKKSGFEIIEEIDLVKTADVSWYEPIDPDRSWRPWRDFWSFKTTRWGRGITHYLVWALETLRIAPKGTMSVSSFLKKGADGLVAGGKKGIYTVMYFTVARKPPTKSAKPLPSPKKAPAAAAAQ</sequence>
<comment type="similarity">
    <text evidence="2 3">Belongs to the class I-like SAM-binding methyltransferase superfamily. Erg6/SMT family.</text>
</comment>
<evidence type="ECO:0000259" key="5">
    <source>
        <dbReference type="PROSITE" id="PS51685"/>
    </source>
</evidence>
<feature type="domain" description="SAM-dependent methyltransferase Erg6/SMT-type" evidence="5">
    <location>
        <begin position="52"/>
        <end position="344"/>
    </location>
</feature>
<dbReference type="InterPro" id="IPR029063">
    <property type="entry name" value="SAM-dependent_MTases_sf"/>
</dbReference>
<gene>
    <name evidence="6" type="ORF">MICPUCDRAFT_50903</name>
</gene>
<dbReference type="AlphaFoldDB" id="C1MJD9"/>
<dbReference type="eggNOG" id="KOG1269">
    <property type="taxonomic scope" value="Eukaryota"/>
</dbReference>
<dbReference type="RefSeq" id="XP_003055815.1">
    <property type="nucleotide sequence ID" value="XM_003055769.1"/>
</dbReference>